<dbReference type="HOGENOM" id="CLU_012817_10_5_10"/>
<accession>H1DFU5</accession>
<dbReference type="Pfam" id="PF02321">
    <property type="entry name" value="OEP"/>
    <property type="match status" value="2"/>
</dbReference>
<dbReference type="InterPro" id="IPR051906">
    <property type="entry name" value="TolC-like"/>
</dbReference>
<keyword evidence="7" id="KW-0998">Cell outer membrane</keyword>
<evidence type="ECO:0000256" key="3">
    <source>
        <dbReference type="ARBA" id="ARBA00022448"/>
    </source>
</evidence>
<evidence type="ECO:0000256" key="4">
    <source>
        <dbReference type="ARBA" id="ARBA00022452"/>
    </source>
</evidence>
<comment type="subcellular location">
    <subcellularLocation>
        <location evidence="1">Cell outer membrane</location>
    </subcellularLocation>
</comment>
<keyword evidence="6" id="KW-0472">Membrane</keyword>
<evidence type="ECO:0000256" key="2">
    <source>
        <dbReference type="ARBA" id="ARBA00007613"/>
    </source>
</evidence>
<sequence>MRRLGFVFYILFMFTVAIHSLQAQEKITLNDCIGKALEANYSIKMVRNQEKIADNNTNYAPFLPTVALNAEQNQRVNDSKTKVGGEVNKMNGVASDAYSAGVSLNWRLFDGLSMFTTYAKYQEMLAIGELNTQMSMENLIVNVSEAYYNVIVQHSKLDAAKHSLTLSSERYTEAHDKYVLGVLSGLELQQAKIDLNADSSKYMKQKELLKSAYISLNMIMNSDLQKAMYVQDTILLQAPLVYGELYDNTLAMNTTLLIARKDQKISALDVKLARSALFPTLDFNTGYNYSRTTTPAANTSLNRSNGFYWGVALRMNVFDRTENIRKIRNAKLEQENAEWSYRDIELQTLADLAQLYNTYENNLQIVNFENESAEVAFENLDAALEKYKLGTLSGIEFREFQRSYIDAVDRKLSAIYQAKVSELSLLLISGQMRAAQ</sequence>
<dbReference type="Gene3D" id="1.20.1600.10">
    <property type="entry name" value="Outer membrane efflux proteins (OEP)"/>
    <property type="match status" value="1"/>
</dbReference>
<dbReference type="Proteomes" id="UP000004892">
    <property type="component" value="Unassembled WGS sequence"/>
</dbReference>
<dbReference type="PANTHER" id="PTHR30026">
    <property type="entry name" value="OUTER MEMBRANE PROTEIN TOLC"/>
    <property type="match status" value="1"/>
</dbReference>
<comment type="similarity">
    <text evidence="2">Belongs to the outer membrane factor (OMF) (TC 1.B.17) family.</text>
</comment>
<gene>
    <name evidence="8" type="ORF">HMPREF9449_01131</name>
</gene>
<dbReference type="EMBL" id="ADMC01000017">
    <property type="protein sequence ID" value="EHP48768.1"/>
    <property type="molecule type" value="Genomic_DNA"/>
</dbReference>
<dbReference type="STRING" id="742817.HMPREF9449_01131"/>
<keyword evidence="5" id="KW-0812">Transmembrane</keyword>
<dbReference type="PANTHER" id="PTHR30026:SF20">
    <property type="entry name" value="OUTER MEMBRANE PROTEIN TOLC"/>
    <property type="match status" value="1"/>
</dbReference>
<reference evidence="8 9" key="1">
    <citation type="submission" date="2012-01" db="EMBL/GenBank/DDBJ databases">
        <title>The Genome Sequence of Odoribacter laneus YIT 12061.</title>
        <authorList>
            <consortium name="The Broad Institute Genome Sequencing Platform"/>
            <person name="Earl A."/>
            <person name="Ward D."/>
            <person name="Feldgarden M."/>
            <person name="Gevers D."/>
            <person name="Morotomi M."/>
            <person name="Young S.K."/>
            <person name="Zeng Q."/>
            <person name="Gargeya S."/>
            <person name="Fitzgerald M."/>
            <person name="Haas B."/>
            <person name="Abouelleil A."/>
            <person name="Alvarado L."/>
            <person name="Arachchi H.M."/>
            <person name="Berlin A."/>
            <person name="Chapman S.B."/>
            <person name="Gearin G."/>
            <person name="Goldberg J."/>
            <person name="Griggs A."/>
            <person name="Gujja S."/>
            <person name="Hansen M."/>
            <person name="Heiman D."/>
            <person name="Howarth C."/>
            <person name="Larimer J."/>
            <person name="Lui A."/>
            <person name="MacDonald P.J.P."/>
            <person name="McCowen C."/>
            <person name="Montmayeur A."/>
            <person name="Murphy C."/>
            <person name="Neiman D."/>
            <person name="Pearson M."/>
            <person name="Priest M."/>
            <person name="Roberts A."/>
            <person name="Saif S."/>
            <person name="Shea T."/>
            <person name="Sisk P."/>
            <person name="Stolte C."/>
            <person name="Sykes S."/>
            <person name="Wortman J."/>
            <person name="Nusbaum C."/>
            <person name="Birren B."/>
        </authorList>
    </citation>
    <scope>NUCLEOTIDE SEQUENCE [LARGE SCALE GENOMIC DNA]</scope>
    <source>
        <strain evidence="8 9">YIT 12061</strain>
    </source>
</reference>
<keyword evidence="4" id="KW-1134">Transmembrane beta strand</keyword>
<dbReference type="InterPro" id="IPR003423">
    <property type="entry name" value="OMP_efflux"/>
</dbReference>
<dbReference type="GO" id="GO:0015562">
    <property type="term" value="F:efflux transmembrane transporter activity"/>
    <property type="evidence" value="ECO:0007669"/>
    <property type="project" value="InterPro"/>
</dbReference>
<evidence type="ECO:0000256" key="1">
    <source>
        <dbReference type="ARBA" id="ARBA00004442"/>
    </source>
</evidence>
<keyword evidence="9" id="KW-1185">Reference proteome</keyword>
<evidence type="ECO:0008006" key="10">
    <source>
        <dbReference type="Google" id="ProtNLM"/>
    </source>
</evidence>
<dbReference type="GO" id="GO:1990281">
    <property type="term" value="C:efflux pump complex"/>
    <property type="evidence" value="ECO:0007669"/>
    <property type="project" value="TreeGrafter"/>
</dbReference>
<dbReference type="AlphaFoldDB" id="H1DFU5"/>
<evidence type="ECO:0000313" key="9">
    <source>
        <dbReference type="Proteomes" id="UP000004892"/>
    </source>
</evidence>
<dbReference type="SUPFAM" id="SSF56954">
    <property type="entry name" value="Outer membrane efflux proteins (OEP)"/>
    <property type="match status" value="1"/>
</dbReference>
<keyword evidence="3" id="KW-0813">Transport</keyword>
<evidence type="ECO:0000313" key="8">
    <source>
        <dbReference type="EMBL" id="EHP48768.1"/>
    </source>
</evidence>
<proteinExistence type="inferred from homology"/>
<dbReference type="GeneID" id="98068718"/>
<dbReference type="GO" id="GO:0009279">
    <property type="term" value="C:cell outer membrane"/>
    <property type="evidence" value="ECO:0007669"/>
    <property type="project" value="UniProtKB-SubCell"/>
</dbReference>
<name>H1DFU5_9BACT</name>
<organism evidence="8 9">
    <name type="scientific">Odoribacter laneus YIT 12061</name>
    <dbReference type="NCBI Taxonomy" id="742817"/>
    <lineage>
        <taxon>Bacteria</taxon>
        <taxon>Pseudomonadati</taxon>
        <taxon>Bacteroidota</taxon>
        <taxon>Bacteroidia</taxon>
        <taxon>Bacteroidales</taxon>
        <taxon>Odoribacteraceae</taxon>
        <taxon>Odoribacter</taxon>
    </lineage>
</organism>
<dbReference type="PATRIC" id="fig|742817.3.peg.1200"/>
<dbReference type="GO" id="GO:0015288">
    <property type="term" value="F:porin activity"/>
    <property type="evidence" value="ECO:0007669"/>
    <property type="project" value="TreeGrafter"/>
</dbReference>
<dbReference type="eggNOG" id="COG1538">
    <property type="taxonomic scope" value="Bacteria"/>
</dbReference>
<evidence type="ECO:0000256" key="7">
    <source>
        <dbReference type="ARBA" id="ARBA00023237"/>
    </source>
</evidence>
<protein>
    <recommendedName>
        <fullName evidence="10">TolC family type I secretion outer membrane protein</fullName>
    </recommendedName>
</protein>
<dbReference type="RefSeq" id="WP_009136279.1">
    <property type="nucleotide sequence ID" value="NZ_JH594596.1"/>
</dbReference>
<comment type="caution">
    <text evidence="8">The sequence shown here is derived from an EMBL/GenBank/DDBJ whole genome shotgun (WGS) entry which is preliminary data.</text>
</comment>
<evidence type="ECO:0000256" key="6">
    <source>
        <dbReference type="ARBA" id="ARBA00023136"/>
    </source>
</evidence>
<evidence type="ECO:0000256" key="5">
    <source>
        <dbReference type="ARBA" id="ARBA00022692"/>
    </source>
</evidence>